<dbReference type="EMBL" id="BKCJ010006843">
    <property type="protein sequence ID" value="GEU74208.1"/>
    <property type="molecule type" value="Genomic_DNA"/>
</dbReference>
<dbReference type="InterPro" id="IPR019382">
    <property type="entry name" value="eIF3l"/>
</dbReference>
<dbReference type="GO" id="GO:0003743">
    <property type="term" value="F:translation initiation factor activity"/>
    <property type="evidence" value="ECO:0007669"/>
    <property type="project" value="InterPro"/>
</dbReference>
<organism evidence="1">
    <name type="scientific">Tanacetum cinerariifolium</name>
    <name type="common">Dalmatian daisy</name>
    <name type="synonym">Chrysanthemum cinerariifolium</name>
    <dbReference type="NCBI Taxonomy" id="118510"/>
    <lineage>
        <taxon>Eukaryota</taxon>
        <taxon>Viridiplantae</taxon>
        <taxon>Streptophyta</taxon>
        <taxon>Embryophyta</taxon>
        <taxon>Tracheophyta</taxon>
        <taxon>Spermatophyta</taxon>
        <taxon>Magnoliopsida</taxon>
        <taxon>eudicotyledons</taxon>
        <taxon>Gunneridae</taxon>
        <taxon>Pentapetalae</taxon>
        <taxon>asterids</taxon>
        <taxon>campanulids</taxon>
        <taxon>Asterales</taxon>
        <taxon>Asteraceae</taxon>
        <taxon>Asteroideae</taxon>
        <taxon>Anthemideae</taxon>
        <taxon>Anthemidinae</taxon>
        <taxon>Tanacetum</taxon>
    </lineage>
</organism>
<comment type="caution">
    <text evidence="1">The sequence shown here is derived from an EMBL/GenBank/DDBJ whole genome shotgun (WGS) entry which is preliminary data.</text>
</comment>
<reference evidence="1" key="1">
    <citation type="journal article" date="2019" name="Sci. Rep.">
        <title>Draft genome of Tanacetum cinerariifolium, the natural source of mosquito coil.</title>
        <authorList>
            <person name="Yamashiro T."/>
            <person name="Shiraishi A."/>
            <person name="Satake H."/>
            <person name="Nakayama K."/>
        </authorList>
    </citation>
    <scope>NUCLEOTIDE SEQUENCE</scope>
</reference>
<dbReference type="AlphaFoldDB" id="A0A6L2MJR1"/>
<evidence type="ECO:0000313" key="1">
    <source>
        <dbReference type="EMBL" id="GEU74208.1"/>
    </source>
</evidence>
<dbReference type="Pfam" id="PF10255">
    <property type="entry name" value="Paf67"/>
    <property type="match status" value="1"/>
</dbReference>
<name>A0A6L2MJR1_TANCI</name>
<sequence length="214" mass="25107">MEAEKEKKGCGEDMSIANVNLYTIAMANIQRAESTFFSAMDKKARSSYFFHGDKKSTLEWFGHKGREVTKVVEGKKEQGKEDQRSQEEMLPEGWYRRYAVSSCCNLLWGTTFDIITWSWRHDLVDEFVYQFQSFYRYRAKNEEQNKMTRWPPRVTLGRLLPHARGLGFKPRRGGFPLVAKKEWGLSPKAKIRVLHTAQLDVTEKKRKGKERKEN</sequence>
<gene>
    <name evidence="1" type="ORF">Tci_046186</name>
</gene>
<proteinExistence type="predicted"/>
<accession>A0A6L2MJR1</accession>
<dbReference type="GO" id="GO:0005852">
    <property type="term" value="C:eukaryotic translation initiation factor 3 complex"/>
    <property type="evidence" value="ECO:0007669"/>
    <property type="project" value="InterPro"/>
</dbReference>
<protein>
    <submittedName>
        <fullName evidence="1">Uncharacterized protein</fullName>
    </submittedName>
</protein>